<dbReference type="STRING" id="981384.GCA_000192475_03910"/>
<evidence type="ECO:0000256" key="3">
    <source>
        <dbReference type="ARBA" id="ARBA00022833"/>
    </source>
</evidence>
<evidence type="ECO:0000313" key="6">
    <source>
        <dbReference type="EMBL" id="RLJ98894.1"/>
    </source>
</evidence>
<dbReference type="Pfam" id="PF01258">
    <property type="entry name" value="zf-dskA_traR"/>
    <property type="match status" value="1"/>
</dbReference>
<dbReference type="Gene3D" id="1.10.10.60">
    <property type="entry name" value="Homeodomain-like"/>
    <property type="match status" value="1"/>
</dbReference>
<dbReference type="PROSITE" id="PS51128">
    <property type="entry name" value="ZF_DKSA_2"/>
    <property type="match status" value="1"/>
</dbReference>
<dbReference type="AlphaFoldDB" id="A0A497YX95"/>
<evidence type="ECO:0000256" key="1">
    <source>
        <dbReference type="ARBA" id="ARBA00022723"/>
    </source>
</evidence>
<dbReference type="SUPFAM" id="SSF57716">
    <property type="entry name" value="Glucocorticoid receptor-like (DNA-binding domain)"/>
    <property type="match status" value="1"/>
</dbReference>
<organism evidence="6 7">
    <name type="scientific">Ruegeria conchae</name>
    <dbReference type="NCBI Taxonomy" id="981384"/>
    <lineage>
        <taxon>Bacteria</taxon>
        <taxon>Pseudomonadati</taxon>
        <taxon>Pseudomonadota</taxon>
        <taxon>Alphaproteobacteria</taxon>
        <taxon>Rhodobacterales</taxon>
        <taxon>Roseobacteraceae</taxon>
        <taxon>Ruegeria</taxon>
    </lineage>
</organism>
<sequence length="328" mass="37156">MLPIKRYELSDHDPAHDYELFLLRISSGKHPLTGLSLPESSPWRGLEILSAVREVLRIDQQQSASDDPNEDVLDKSVTRNEANSDFTLHLSADQIRVLELIETKPDGISFQEICDELDISKAKLQGDLGAITRKAQKNLGSDYEFLVRSNGRYFSKKHSIKLNNANVGNSKYNQRLERIRTKYPNAYKSWSEDEENRLVALWEDGKSVSEIANLMGRGAGGIHSRLEKLGNEVISFEETSNPTSKPDHFDDKNEVVEALEASNLKISVLCEGCDAEIPKARLEAVPGTKLCTSCASAQPYKKKKVAEPWGTREDFKKDRLSWRPWRRR</sequence>
<evidence type="ECO:0000256" key="2">
    <source>
        <dbReference type="ARBA" id="ARBA00022771"/>
    </source>
</evidence>
<dbReference type="Proteomes" id="UP000271700">
    <property type="component" value="Unassembled WGS sequence"/>
</dbReference>
<dbReference type="GO" id="GO:0008270">
    <property type="term" value="F:zinc ion binding"/>
    <property type="evidence" value="ECO:0007669"/>
    <property type="project" value="UniProtKB-KW"/>
</dbReference>
<protein>
    <submittedName>
        <fullName evidence="6">TraR/DksA family transcriptional regulator</fullName>
    </submittedName>
</protein>
<proteinExistence type="predicted"/>
<comment type="caution">
    <text evidence="6">The sequence shown here is derived from an EMBL/GenBank/DDBJ whole genome shotgun (WGS) entry which is preliminary data.</text>
</comment>
<dbReference type="PROSITE" id="PS01102">
    <property type="entry name" value="ZF_DKSA_1"/>
    <property type="match status" value="1"/>
</dbReference>
<gene>
    <name evidence="6" type="ORF">CLV75_4016</name>
</gene>
<evidence type="ECO:0000313" key="7">
    <source>
        <dbReference type="Proteomes" id="UP000271700"/>
    </source>
</evidence>
<reference evidence="6 7" key="1">
    <citation type="submission" date="2018-10" db="EMBL/GenBank/DDBJ databases">
        <title>Genomic Encyclopedia of Archaeal and Bacterial Type Strains, Phase II (KMG-II): from individual species to whole genera.</title>
        <authorList>
            <person name="Goeker M."/>
        </authorList>
    </citation>
    <scope>NUCLEOTIDE SEQUENCE [LARGE SCALE GENOMIC DNA]</scope>
    <source>
        <strain evidence="6 7">DSM 29317</strain>
    </source>
</reference>
<name>A0A497YX95_9RHOB</name>
<dbReference type="InterPro" id="IPR000962">
    <property type="entry name" value="Znf_DskA_TraR"/>
</dbReference>
<dbReference type="Gene3D" id="1.20.120.910">
    <property type="entry name" value="DksA, coiled-coil domain"/>
    <property type="match status" value="1"/>
</dbReference>
<dbReference type="EMBL" id="RCCT01000008">
    <property type="protein sequence ID" value="RLJ98894.1"/>
    <property type="molecule type" value="Genomic_DNA"/>
</dbReference>
<dbReference type="InterPro" id="IPR020458">
    <property type="entry name" value="Znf_DskA_TraR_CS"/>
</dbReference>
<feature type="domain" description="Zinc finger DksA/TraR C4-type" evidence="5">
    <location>
        <begin position="270"/>
        <end position="297"/>
    </location>
</feature>
<evidence type="ECO:0000259" key="5">
    <source>
        <dbReference type="Pfam" id="PF01258"/>
    </source>
</evidence>
<keyword evidence="3" id="KW-0862">Zinc</keyword>
<keyword evidence="1" id="KW-0479">Metal-binding</keyword>
<feature type="zinc finger region" description="dksA C4-type" evidence="4">
    <location>
        <begin position="270"/>
        <end position="294"/>
    </location>
</feature>
<accession>A0A497YX95</accession>
<keyword evidence="2" id="KW-0863">Zinc-finger</keyword>
<keyword evidence="7" id="KW-1185">Reference proteome</keyword>
<evidence type="ECO:0000256" key="4">
    <source>
        <dbReference type="PROSITE-ProRule" id="PRU00510"/>
    </source>
</evidence>